<dbReference type="InterPro" id="IPR036163">
    <property type="entry name" value="HMA_dom_sf"/>
</dbReference>
<dbReference type="Gene3D" id="3.30.70.100">
    <property type="match status" value="1"/>
</dbReference>
<evidence type="ECO:0000313" key="6">
    <source>
        <dbReference type="Proteomes" id="UP000186922"/>
    </source>
</evidence>
<gene>
    <name evidence="5" type="primary">RvY_15948</name>
    <name evidence="5" type="synonym">RvY_15948.2</name>
    <name evidence="5" type="ORF">RvY_15948-2</name>
</gene>
<evidence type="ECO:0000256" key="3">
    <source>
        <dbReference type="ARBA" id="ARBA00032899"/>
    </source>
</evidence>
<dbReference type="Pfam" id="PF00403">
    <property type="entry name" value="HMA"/>
    <property type="match status" value="1"/>
</dbReference>
<dbReference type="AlphaFoldDB" id="A0A1D1VY45"/>
<dbReference type="Pfam" id="PF00080">
    <property type="entry name" value="Sod_Cu"/>
    <property type="match status" value="1"/>
</dbReference>
<dbReference type="STRING" id="947166.A0A1D1VY45"/>
<dbReference type="EMBL" id="BDGG01000012">
    <property type="protein sequence ID" value="GAV05886.1"/>
    <property type="molecule type" value="Genomic_DNA"/>
</dbReference>
<dbReference type="GO" id="GO:0006801">
    <property type="term" value="P:superoxide metabolic process"/>
    <property type="evidence" value="ECO:0007669"/>
    <property type="project" value="InterPro"/>
</dbReference>
<sequence>MENAGIPSNSPVTIEYTVKMACGKCENAVKEALENKQGIESITFDLPNGRVLVKTSLPSDVVQKLIEQTGRKAVLKGIGAPGFQLGAAVAEFYHPNGVKGVARFVQLAEDRCLIDGTVDGLSPGNHGVAVCESGDLSNGCESIGDHYNPTRSEHGTLENGHVGDLGNVCADDTGRASFRIESRRLRLPDIIGRALALHDRNDDYGRGPANSSTKSDGNAGPKIACGIIARSAGIMQNEKRICTCSGETLWEERDAAKAKMSATGKS</sequence>
<accession>A0A1D1VY45</accession>
<feature type="domain" description="HMA" evidence="4">
    <location>
        <begin position="11"/>
        <end position="74"/>
    </location>
</feature>
<evidence type="ECO:0000313" key="5">
    <source>
        <dbReference type="EMBL" id="GAV05886.1"/>
    </source>
</evidence>
<dbReference type="CDD" id="cd00305">
    <property type="entry name" value="Cu-Zn_Superoxide_Dismutase"/>
    <property type="match status" value="1"/>
</dbReference>
<keyword evidence="6" id="KW-1185">Reference proteome</keyword>
<name>A0A1D1VY45_RAMVA</name>
<dbReference type="InterPro" id="IPR036423">
    <property type="entry name" value="SOD-like_Cu/Zn_dom_sf"/>
</dbReference>
<dbReference type="InterPro" id="IPR024134">
    <property type="entry name" value="SOD_Cu/Zn_/chaperone"/>
</dbReference>
<dbReference type="PROSITE" id="PS50846">
    <property type="entry name" value="HMA_2"/>
    <property type="match status" value="1"/>
</dbReference>
<dbReference type="SUPFAM" id="SSF55008">
    <property type="entry name" value="HMA, heavy metal-associated domain"/>
    <property type="match status" value="1"/>
</dbReference>
<dbReference type="OrthoDB" id="666972at2759"/>
<dbReference type="PRINTS" id="PR00068">
    <property type="entry name" value="CUZNDISMTASE"/>
</dbReference>
<protein>
    <recommendedName>
        <fullName evidence="3">Superoxide dismutase copper chaperone</fullName>
    </recommendedName>
</protein>
<dbReference type="GO" id="GO:0005507">
    <property type="term" value="F:copper ion binding"/>
    <property type="evidence" value="ECO:0007669"/>
    <property type="project" value="InterPro"/>
</dbReference>
<organism evidence="5 6">
    <name type="scientific">Ramazzottius varieornatus</name>
    <name type="common">Water bear</name>
    <name type="synonym">Tardigrade</name>
    <dbReference type="NCBI Taxonomy" id="947166"/>
    <lineage>
        <taxon>Eukaryota</taxon>
        <taxon>Metazoa</taxon>
        <taxon>Ecdysozoa</taxon>
        <taxon>Tardigrada</taxon>
        <taxon>Eutardigrada</taxon>
        <taxon>Parachela</taxon>
        <taxon>Hypsibioidea</taxon>
        <taxon>Ramazzottiidae</taxon>
        <taxon>Ramazzottius</taxon>
    </lineage>
</organism>
<comment type="cofactor">
    <cofactor evidence="1">
        <name>Cu(2+)</name>
        <dbReference type="ChEBI" id="CHEBI:29036"/>
    </cofactor>
</comment>
<dbReference type="Gene3D" id="2.60.40.200">
    <property type="entry name" value="Superoxide dismutase, copper/zinc binding domain"/>
    <property type="match status" value="1"/>
</dbReference>
<dbReference type="InterPro" id="IPR006121">
    <property type="entry name" value="HMA_dom"/>
</dbReference>
<reference evidence="5 6" key="1">
    <citation type="journal article" date="2016" name="Nat. Commun.">
        <title>Extremotolerant tardigrade genome and improved radiotolerance of human cultured cells by tardigrade-unique protein.</title>
        <authorList>
            <person name="Hashimoto T."/>
            <person name="Horikawa D.D."/>
            <person name="Saito Y."/>
            <person name="Kuwahara H."/>
            <person name="Kozuka-Hata H."/>
            <person name="Shin-I T."/>
            <person name="Minakuchi Y."/>
            <person name="Ohishi K."/>
            <person name="Motoyama A."/>
            <person name="Aizu T."/>
            <person name="Enomoto A."/>
            <person name="Kondo K."/>
            <person name="Tanaka S."/>
            <person name="Hara Y."/>
            <person name="Koshikawa S."/>
            <person name="Sagara H."/>
            <person name="Miura T."/>
            <person name="Yokobori S."/>
            <person name="Miyagawa K."/>
            <person name="Suzuki Y."/>
            <person name="Kubo T."/>
            <person name="Oyama M."/>
            <person name="Kohara Y."/>
            <person name="Fujiyama A."/>
            <person name="Arakawa K."/>
            <person name="Katayama T."/>
            <person name="Toyoda A."/>
            <person name="Kunieda T."/>
        </authorList>
    </citation>
    <scope>NUCLEOTIDE SEQUENCE [LARGE SCALE GENOMIC DNA]</scope>
    <source>
        <strain evidence="5 6">YOKOZUNA-1</strain>
    </source>
</reference>
<dbReference type="InterPro" id="IPR001424">
    <property type="entry name" value="SOD_Cu_Zn_dom"/>
</dbReference>
<evidence type="ECO:0000256" key="2">
    <source>
        <dbReference type="ARBA" id="ARBA00025798"/>
    </source>
</evidence>
<evidence type="ECO:0000259" key="4">
    <source>
        <dbReference type="PROSITE" id="PS50846"/>
    </source>
</evidence>
<dbReference type="PANTHER" id="PTHR10003">
    <property type="entry name" value="SUPEROXIDE DISMUTASE CU-ZN -RELATED"/>
    <property type="match status" value="1"/>
</dbReference>
<dbReference type="CDD" id="cd00371">
    <property type="entry name" value="HMA"/>
    <property type="match status" value="1"/>
</dbReference>
<evidence type="ECO:0000256" key="1">
    <source>
        <dbReference type="ARBA" id="ARBA00001973"/>
    </source>
</evidence>
<proteinExistence type="inferred from homology"/>
<comment type="caution">
    <text evidence="5">The sequence shown here is derived from an EMBL/GenBank/DDBJ whole genome shotgun (WGS) entry which is preliminary data.</text>
</comment>
<comment type="similarity">
    <text evidence="2">In the C-terminal section; belongs to the Cu-Zn superoxide dismutase family.</text>
</comment>
<dbReference type="SUPFAM" id="SSF49329">
    <property type="entry name" value="Cu,Zn superoxide dismutase-like"/>
    <property type="match status" value="1"/>
</dbReference>
<dbReference type="Proteomes" id="UP000186922">
    <property type="component" value="Unassembled WGS sequence"/>
</dbReference>